<dbReference type="Proteomes" id="UP001642540">
    <property type="component" value="Unassembled WGS sequence"/>
</dbReference>
<comment type="caution">
    <text evidence="1">The sequence shown here is derived from an EMBL/GenBank/DDBJ whole genome shotgun (WGS) entry which is preliminary data.</text>
</comment>
<protein>
    <submittedName>
        <fullName evidence="1">Uncharacterized protein</fullName>
    </submittedName>
</protein>
<dbReference type="EMBL" id="CAXLJM020000004">
    <property type="protein sequence ID" value="CAL8069655.1"/>
    <property type="molecule type" value="Genomic_DNA"/>
</dbReference>
<name>A0ABP1PJY9_9HEXA</name>
<gene>
    <name evidence="1" type="ORF">ODALV1_LOCUS881</name>
</gene>
<accession>A0ABP1PJY9</accession>
<evidence type="ECO:0000313" key="1">
    <source>
        <dbReference type="EMBL" id="CAL8069655.1"/>
    </source>
</evidence>
<sequence>MTIELSLECIRIHLLMKSSLVSSSAIEDFYFNHLKGKSARQRVHQEDFVEFPAISISIHEKCSHNYQEIILYFCKNTNFLFTVRLHLESLLLSKFQQIN</sequence>
<organism evidence="1 2">
    <name type="scientific">Orchesella dallaii</name>
    <dbReference type="NCBI Taxonomy" id="48710"/>
    <lineage>
        <taxon>Eukaryota</taxon>
        <taxon>Metazoa</taxon>
        <taxon>Ecdysozoa</taxon>
        <taxon>Arthropoda</taxon>
        <taxon>Hexapoda</taxon>
        <taxon>Collembola</taxon>
        <taxon>Entomobryomorpha</taxon>
        <taxon>Entomobryoidea</taxon>
        <taxon>Orchesellidae</taxon>
        <taxon>Orchesellinae</taxon>
        <taxon>Orchesella</taxon>
    </lineage>
</organism>
<keyword evidence="2" id="KW-1185">Reference proteome</keyword>
<evidence type="ECO:0000313" key="2">
    <source>
        <dbReference type="Proteomes" id="UP001642540"/>
    </source>
</evidence>
<proteinExistence type="predicted"/>
<reference evidence="1 2" key="1">
    <citation type="submission" date="2024-08" db="EMBL/GenBank/DDBJ databases">
        <authorList>
            <person name="Cucini C."/>
            <person name="Frati F."/>
        </authorList>
    </citation>
    <scope>NUCLEOTIDE SEQUENCE [LARGE SCALE GENOMIC DNA]</scope>
</reference>